<dbReference type="Proteomes" id="UP000232638">
    <property type="component" value="Chromosome"/>
</dbReference>
<accession>A0A2K8U8H2</accession>
<feature type="domain" description="Double zinc ribbon" evidence="2">
    <location>
        <begin position="17"/>
        <end position="73"/>
    </location>
</feature>
<keyword evidence="3" id="KW-0808">Transferase</keyword>
<dbReference type="CDD" id="cd06223">
    <property type="entry name" value="PRTases_typeI"/>
    <property type="match status" value="1"/>
</dbReference>
<proteinExistence type="inferred from homology"/>
<dbReference type="InterPro" id="IPR029057">
    <property type="entry name" value="PRTase-like"/>
</dbReference>
<comment type="similarity">
    <text evidence="1">Belongs to the ComF/GntX family.</text>
</comment>
<reference evidence="3 4" key="1">
    <citation type="submission" date="2017-03" db="EMBL/GenBank/DDBJ databases">
        <title>Complete genome sequence of Candidatus 'Thiodictyon syntrophicum' sp. nov. strain Cad16T, a photolithoautotroph purple sulfur bacterium isolated from an alpine meromictic lake.</title>
        <authorList>
            <person name="Luedin S.M."/>
            <person name="Pothier J.F."/>
            <person name="Danza F."/>
            <person name="Storelli N."/>
            <person name="Wittwer M."/>
            <person name="Tonolla M."/>
        </authorList>
    </citation>
    <scope>NUCLEOTIDE SEQUENCE [LARGE SCALE GENOMIC DNA]</scope>
    <source>
        <strain evidence="3 4">Cad16T</strain>
    </source>
</reference>
<dbReference type="AlphaFoldDB" id="A0A2K8U8H2"/>
<dbReference type="EMBL" id="CP020370">
    <property type="protein sequence ID" value="AUB81845.1"/>
    <property type="molecule type" value="Genomic_DNA"/>
</dbReference>
<dbReference type="RefSeq" id="WP_100919599.1">
    <property type="nucleotide sequence ID" value="NZ_CP020370.1"/>
</dbReference>
<evidence type="ECO:0000313" key="3">
    <source>
        <dbReference type="EMBL" id="AUB81845.1"/>
    </source>
</evidence>
<evidence type="ECO:0000313" key="4">
    <source>
        <dbReference type="Proteomes" id="UP000232638"/>
    </source>
</evidence>
<evidence type="ECO:0000256" key="1">
    <source>
        <dbReference type="ARBA" id="ARBA00008007"/>
    </source>
</evidence>
<sequence>MKLRAASARLAPGRLLTDLFPPTCLLCGAPGAHGRDLCEGCAADLPYNRDACPRCALPFAAPRPPGSLCGACQRRPPPSACTLAALRYETPLPTLVGAMKFRGRLNHARLLGALLADAVQRRGAPLPQALVPVPLHPGRLAARGYNQAVEIARVVGRVLDLPLDVACCRRVLATPPQAGLDEPTRRRNIRGAFTALTPCAWGQVAILDDVLTTGSTVNELTRVLRLAGARSVEVWAVARTP</sequence>
<dbReference type="SUPFAM" id="SSF53271">
    <property type="entry name" value="PRTase-like"/>
    <property type="match status" value="1"/>
</dbReference>
<dbReference type="KEGG" id="tsy:THSYN_13320"/>
<organism evidence="3 4">
    <name type="scientific">Candidatus Thiodictyon syntrophicum</name>
    <dbReference type="NCBI Taxonomy" id="1166950"/>
    <lineage>
        <taxon>Bacteria</taxon>
        <taxon>Pseudomonadati</taxon>
        <taxon>Pseudomonadota</taxon>
        <taxon>Gammaproteobacteria</taxon>
        <taxon>Chromatiales</taxon>
        <taxon>Chromatiaceae</taxon>
        <taxon>Thiodictyon</taxon>
    </lineage>
</organism>
<dbReference type="PANTHER" id="PTHR47505">
    <property type="entry name" value="DNA UTILIZATION PROTEIN YHGH"/>
    <property type="match status" value="1"/>
</dbReference>
<dbReference type="InterPro" id="IPR044005">
    <property type="entry name" value="DZR_2"/>
</dbReference>
<keyword evidence="3" id="KW-0328">Glycosyltransferase</keyword>
<evidence type="ECO:0000259" key="2">
    <source>
        <dbReference type="Pfam" id="PF18912"/>
    </source>
</evidence>
<name>A0A2K8U8H2_9GAMM</name>
<dbReference type="InterPro" id="IPR051910">
    <property type="entry name" value="ComF/GntX_DNA_util-trans"/>
</dbReference>
<dbReference type="Pfam" id="PF18912">
    <property type="entry name" value="DZR_2"/>
    <property type="match status" value="1"/>
</dbReference>
<dbReference type="OrthoDB" id="9793412at2"/>
<dbReference type="InterPro" id="IPR000836">
    <property type="entry name" value="PRTase_dom"/>
</dbReference>
<keyword evidence="4" id="KW-1185">Reference proteome</keyword>
<dbReference type="PANTHER" id="PTHR47505:SF1">
    <property type="entry name" value="DNA UTILIZATION PROTEIN YHGH"/>
    <property type="match status" value="1"/>
</dbReference>
<protein>
    <submittedName>
        <fullName evidence="3">Phosphoribosyltransferase</fullName>
    </submittedName>
</protein>
<dbReference type="GO" id="GO:0016757">
    <property type="term" value="F:glycosyltransferase activity"/>
    <property type="evidence" value="ECO:0007669"/>
    <property type="project" value="UniProtKB-KW"/>
</dbReference>
<gene>
    <name evidence="3" type="ORF">THSYN_13320</name>
</gene>
<dbReference type="Gene3D" id="3.40.50.2020">
    <property type="match status" value="1"/>
</dbReference>